<accession>L8WQ70</accession>
<feature type="region of interest" description="Disordered" evidence="1">
    <location>
        <begin position="1"/>
        <end position="48"/>
    </location>
</feature>
<dbReference type="EMBL" id="AFRT01001993">
    <property type="protein sequence ID" value="ELU38918.1"/>
    <property type="molecule type" value="Genomic_DNA"/>
</dbReference>
<dbReference type="GO" id="GO:0008168">
    <property type="term" value="F:methyltransferase activity"/>
    <property type="evidence" value="ECO:0007669"/>
    <property type="project" value="UniProtKB-KW"/>
</dbReference>
<name>L8WQ70_THACA</name>
<protein>
    <submittedName>
        <fullName evidence="2">Methyltransferase domain-containing protein</fullName>
    </submittedName>
</protein>
<comment type="caution">
    <text evidence="2">The sequence shown here is derived from an EMBL/GenBank/DDBJ whole genome shotgun (WGS) entry which is preliminary data.</text>
</comment>
<dbReference type="HOGENOM" id="CLU_010595_5_1_1"/>
<dbReference type="InterPro" id="IPR029063">
    <property type="entry name" value="SAM-dependent_MTases_sf"/>
</dbReference>
<keyword evidence="2" id="KW-0808">Transferase</keyword>
<dbReference type="PANTHER" id="PTHR43591">
    <property type="entry name" value="METHYLTRANSFERASE"/>
    <property type="match status" value="1"/>
</dbReference>
<keyword evidence="3" id="KW-1185">Reference proteome</keyword>
<feature type="compositionally biased region" description="Low complexity" evidence="1">
    <location>
        <begin position="28"/>
        <end position="42"/>
    </location>
</feature>
<keyword evidence="2" id="KW-0489">Methyltransferase</keyword>
<dbReference type="Pfam" id="PF13489">
    <property type="entry name" value="Methyltransf_23"/>
    <property type="match status" value="1"/>
</dbReference>
<dbReference type="OrthoDB" id="9984419at2759"/>
<evidence type="ECO:0000313" key="3">
    <source>
        <dbReference type="Proteomes" id="UP000011668"/>
    </source>
</evidence>
<dbReference type="Proteomes" id="UP000011668">
    <property type="component" value="Unassembled WGS sequence"/>
</dbReference>
<dbReference type="SUPFAM" id="SSF53335">
    <property type="entry name" value="S-adenosyl-L-methionine-dependent methyltransferases"/>
    <property type="match status" value="1"/>
</dbReference>
<sequence length="396" mass="44561">MTTRYWDEDTSGEVHLVHSSQAGDRSRSSGYDSDSSDGSNNSMTTIGSDEAGDYFREIHGRRFPVADNLPLALPVDNEELLRFDLRHASIKLLMGGNQWTPIVEALAPVRGRRRRVLDICTRSGTWVKELASERPDVDFVSVDIAPVAPHTPSANIEFEVYNVLEGIHAQDASFDLVYCSSTMTTFRDYRAFLPEIRRVLRPGGLFLFCETELEVYDASDPQLVRPANNAPGLTRFARLARRELERQGVSARAPTQMSAWLDANSGFHPPTHEMRAIPNGAWHPHALMHDVGLMAARVWKATTFSLRPMLLSFGTSLQDCEALTQAVLRDLQNPDIQTITKFHMVWARLQWPAGTNFGCKPGHLTKLQNSEALAVDRFRQISDRKSPTRFQRTLSR</sequence>
<dbReference type="OMA" id="IEVSSIC"/>
<proteinExistence type="predicted"/>
<reference evidence="2 3" key="1">
    <citation type="journal article" date="2013" name="Nat. Commun.">
        <title>The evolution and pathogenic mechanisms of the rice sheath blight pathogen.</title>
        <authorList>
            <person name="Zheng A."/>
            <person name="Lin R."/>
            <person name="Xu L."/>
            <person name="Qin P."/>
            <person name="Tang C."/>
            <person name="Ai P."/>
            <person name="Zhang D."/>
            <person name="Liu Y."/>
            <person name="Sun Z."/>
            <person name="Feng H."/>
            <person name="Wang Y."/>
            <person name="Chen Y."/>
            <person name="Liang X."/>
            <person name="Fu R."/>
            <person name="Li Q."/>
            <person name="Zhang J."/>
            <person name="Yu X."/>
            <person name="Xie Z."/>
            <person name="Ding L."/>
            <person name="Guan P."/>
            <person name="Tang J."/>
            <person name="Liang Y."/>
            <person name="Wang S."/>
            <person name="Deng Q."/>
            <person name="Li S."/>
            <person name="Zhu J."/>
            <person name="Wang L."/>
            <person name="Liu H."/>
            <person name="Li P."/>
        </authorList>
    </citation>
    <scope>NUCLEOTIDE SEQUENCE [LARGE SCALE GENOMIC DNA]</scope>
    <source>
        <strain evidence="3">AG-1 IA</strain>
    </source>
</reference>
<dbReference type="GO" id="GO:0032259">
    <property type="term" value="P:methylation"/>
    <property type="evidence" value="ECO:0007669"/>
    <property type="project" value="UniProtKB-KW"/>
</dbReference>
<evidence type="ECO:0000313" key="2">
    <source>
        <dbReference type="EMBL" id="ELU38918.1"/>
    </source>
</evidence>
<dbReference type="Gene3D" id="3.40.50.150">
    <property type="entry name" value="Vaccinia Virus protein VP39"/>
    <property type="match status" value="1"/>
</dbReference>
<dbReference type="PANTHER" id="PTHR43591:SF24">
    <property type="entry name" value="2-METHOXY-6-POLYPRENYL-1,4-BENZOQUINOL METHYLASE, MITOCHONDRIAL"/>
    <property type="match status" value="1"/>
</dbReference>
<organism evidence="2 3">
    <name type="scientific">Thanatephorus cucumeris (strain AG1-IA)</name>
    <name type="common">Rice sheath blight fungus</name>
    <name type="synonym">Rhizoctonia solani</name>
    <dbReference type="NCBI Taxonomy" id="983506"/>
    <lineage>
        <taxon>Eukaryota</taxon>
        <taxon>Fungi</taxon>
        <taxon>Dikarya</taxon>
        <taxon>Basidiomycota</taxon>
        <taxon>Agaricomycotina</taxon>
        <taxon>Agaricomycetes</taxon>
        <taxon>Cantharellales</taxon>
        <taxon>Ceratobasidiaceae</taxon>
        <taxon>Rhizoctonia</taxon>
        <taxon>Rhizoctonia solani AG-1</taxon>
    </lineage>
</organism>
<dbReference type="CDD" id="cd02440">
    <property type="entry name" value="AdoMet_MTases"/>
    <property type="match status" value="1"/>
</dbReference>
<dbReference type="STRING" id="983506.L8WQ70"/>
<gene>
    <name evidence="2" type="ORF">AG1IA_07051</name>
</gene>
<dbReference type="AlphaFoldDB" id="L8WQ70"/>
<evidence type="ECO:0000256" key="1">
    <source>
        <dbReference type="SAM" id="MobiDB-lite"/>
    </source>
</evidence>